<evidence type="ECO:0000313" key="3">
    <source>
        <dbReference type="EMBL" id="KXT08461.1"/>
    </source>
</evidence>
<proteinExistence type="predicted"/>
<organism evidence="3 4">
    <name type="scientific">Pseudocercospora musae</name>
    <dbReference type="NCBI Taxonomy" id="113226"/>
    <lineage>
        <taxon>Eukaryota</taxon>
        <taxon>Fungi</taxon>
        <taxon>Dikarya</taxon>
        <taxon>Ascomycota</taxon>
        <taxon>Pezizomycotina</taxon>
        <taxon>Dothideomycetes</taxon>
        <taxon>Dothideomycetidae</taxon>
        <taxon>Mycosphaerellales</taxon>
        <taxon>Mycosphaerellaceae</taxon>
        <taxon>Pseudocercospora</taxon>
    </lineage>
</organism>
<reference evidence="3 4" key="1">
    <citation type="submission" date="2015-07" db="EMBL/GenBank/DDBJ databases">
        <title>Comparative genomics of the Sigatoka disease complex on banana suggests a link between parallel evolutionary changes in Pseudocercospora fijiensis and Pseudocercospora eumusae and increased virulence on the banana host.</title>
        <authorList>
            <person name="Chang T.-C."/>
            <person name="Salvucci A."/>
            <person name="Crous P.W."/>
            <person name="Stergiopoulos I."/>
        </authorList>
    </citation>
    <scope>NUCLEOTIDE SEQUENCE [LARGE SCALE GENOMIC DNA]</scope>
    <source>
        <strain evidence="3 4">CBS 116634</strain>
    </source>
</reference>
<dbReference type="AlphaFoldDB" id="A0A139I159"/>
<dbReference type="EMBL" id="LFZO01000442">
    <property type="protein sequence ID" value="KXT08461.1"/>
    <property type="molecule type" value="Genomic_DNA"/>
</dbReference>
<dbReference type="Pfam" id="PF09994">
    <property type="entry name" value="T6SS_Tle1-like_cat"/>
    <property type="match status" value="1"/>
</dbReference>
<dbReference type="Proteomes" id="UP000073492">
    <property type="component" value="Unassembled WGS sequence"/>
</dbReference>
<protein>
    <recommendedName>
        <fullName evidence="2">T6SS Phospholipase effector Tle1-like catalytic domain-containing protein</fullName>
    </recommendedName>
</protein>
<dbReference type="OrthoDB" id="3162439at2759"/>
<dbReference type="InterPro" id="IPR018712">
    <property type="entry name" value="Tle1-like_cat"/>
</dbReference>
<comment type="caution">
    <text evidence="3">The sequence shown here is derived from an EMBL/GenBank/DDBJ whole genome shotgun (WGS) entry which is preliminary data.</text>
</comment>
<evidence type="ECO:0000259" key="2">
    <source>
        <dbReference type="Pfam" id="PF09994"/>
    </source>
</evidence>
<feature type="region of interest" description="Disordered" evidence="1">
    <location>
        <begin position="300"/>
        <end position="329"/>
    </location>
</feature>
<keyword evidence="4" id="KW-1185">Reference proteome</keyword>
<evidence type="ECO:0000256" key="1">
    <source>
        <dbReference type="SAM" id="MobiDB-lite"/>
    </source>
</evidence>
<accession>A0A139I159</accession>
<evidence type="ECO:0000313" key="4">
    <source>
        <dbReference type="Proteomes" id="UP000073492"/>
    </source>
</evidence>
<dbReference type="PANTHER" id="PTHR33840:SF2">
    <property type="entry name" value="TLE1 PHOSPHOLIPASE DOMAIN-CONTAINING PROTEIN"/>
    <property type="match status" value="1"/>
</dbReference>
<sequence>MAEGIRAATQERRRKSLILCFDGTGNKFQGSQADSNIIKIYGLLDRNDPTQYHYYQPGIGTYVETSSLSRKSTYGRVKSWYSKAKDQAIGTSFGEHVMAGYRFLMRFYNDGDAIYFFGFSRGAYTARFLAQMLDYVGLLSAGNEEMMRFAWKTFSKWQMRTEDTAAEREDKQKTFDFMQNFRQTFSRPVVRIEFLGLFDCVNSVPQFESAWMTRTRFPYTAKTSARVIRHAVSIDERRAKFRQDLLSERRQTHPSHHHLEQWYRQIPQEKEKLTKRKSVRKTLSQPHFRAKRRRRLAIDLGPASSSLSVNSGDVVRHNPRDDDSDGEEYDERQDILELWFAGQHGDIGGGWTLDENEERPISDIALSWMVREARKAGMPFDEEKVQTSNLFTEDPEPNPDMQPKDTPQLKVEGQAVHESDVSRSKVQSATWHEEMHRLAAKGRVHDSLTFGGGLSRLAVCAWRLMEFMPFRRMDLQQDGSWKAISWPLPRGETRDMSHDCHIHSSVMKRMEADASYRPGNLIVGGGGRGCRKAPDSYGMGVWRPVLNGGGEAYIKVHPSNADSNVDECVDGRNIK</sequence>
<dbReference type="PANTHER" id="PTHR33840">
    <property type="match status" value="1"/>
</dbReference>
<feature type="domain" description="T6SS Phospholipase effector Tle1-like catalytic" evidence="2">
    <location>
        <begin position="15"/>
        <end position="372"/>
    </location>
</feature>
<name>A0A139I159_9PEZI</name>
<gene>
    <name evidence="3" type="ORF">AC579_6327</name>
</gene>
<dbReference type="STRING" id="113226.A0A139I159"/>